<dbReference type="PROSITE" id="PS51318">
    <property type="entry name" value="TAT"/>
    <property type="match status" value="1"/>
</dbReference>
<dbReference type="RefSeq" id="WP_175551488.1">
    <property type="nucleotide sequence ID" value="NZ_FPBA01000004.1"/>
</dbReference>
<dbReference type="EMBL" id="FPBA01000004">
    <property type="protein sequence ID" value="SFT56970.1"/>
    <property type="molecule type" value="Genomic_DNA"/>
</dbReference>
<proteinExistence type="predicted"/>
<dbReference type="STRING" id="1296565.SAMN05660657_01625"/>
<keyword evidence="2" id="KW-1185">Reference proteome</keyword>
<accession>A0A1I6Z2L8</accession>
<organism evidence="1 2">
    <name type="scientific">Geodermatophilus amargosae</name>
    <dbReference type="NCBI Taxonomy" id="1296565"/>
    <lineage>
        <taxon>Bacteria</taxon>
        <taxon>Bacillati</taxon>
        <taxon>Actinomycetota</taxon>
        <taxon>Actinomycetes</taxon>
        <taxon>Geodermatophilales</taxon>
        <taxon>Geodermatophilaceae</taxon>
        <taxon>Geodermatophilus</taxon>
    </lineage>
</organism>
<gene>
    <name evidence="1" type="ORF">SAMN05660657_01625</name>
</gene>
<protein>
    <submittedName>
        <fullName evidence="1">Uncharacterized protein</fullName>
    </submittedName>
</protein>
<evidence type="ECO:0000313" key="1">
    <source>
        <dbReference type="EMBL" id="SFT56970.1"/>
    </source>
</evidence>
<name>A0A1I6Z2L8_9ACTN</name>
<dbReference type="Proteomes" id="UP000199546">
    <property type="component" value="Unassembled WGS sequence"/>
</dbReference>
<evidence type="ECO:0000313" key="2">
    <source>
        <dbReference type="Proteomes" id="UP000199546"/>
    </source>
</evidence>
<reference evidence="2" key="1">
    <citation type="submission" date="2016-10" db="EMBL/GenBank/DDBJ databases">
        <authorList>
            <person name="Varghese N."/>
            <person name="Submissions S."/>
        </authorList>
    </citation>
    <scope>NUCLEOTIDE SEQUENCE [LARGE SCALE GENOMIC DNA]</scope>
    <source>
        <strain evidence="2">DSM 46136</strain>
    </source>
</reference>
<dbReference type="AlphaFoldDB" id="A0A1I6Z2L8"/>
<sequence length="50" mass="5332">MSQTPRPRRRRVRNAVIAAATTVTLAAGGGTAWALDRFVVDHVEIADVSA</sequence>
<dbReference type="InterPro" id="IPR006311">
    <property type="entry name" value="TAT_signal"/>
</dbReference>